<comment type="caution">
    <text evidence="1">The sequence shown here is derived from an EMBL/GenBank/DDBJ whole genome shotgun (WGS) entry which is preliminary data.</text>
</comment>
<accession>A0ABW2KVE3</accession>
<reference evidence="2" key="1">
    <citation type="journal article" date="2019" name="Int. J. Syst. Evol. Microbiol.">
        <title>The Global Catalogue of Microorganisms (GCM) 10K type strain sequencing project: providing services to taxonomists for standard genome sequencing and annotation.</title>
        <authorList>
            <consortium name="The Broad Institute Genomics Platform"/>
            <consortium name="The Broad Institute Genome Sequencing Center for Infectious Disease"/>
            <person name="Wu L."/>
            <person name="Ma J."/>
        </authorList>
    </citation>
    <scope>NUCLEOTIDE SEQUENCE [LARGE SCALE GENOMIC DNA]</scope>
    <source>
        <strain evidence="2">CGMCC 1.16275</strain>
    </source>
</reference>
<dbReference type="EMBL" id="JBHTCM010000010">
    <property type="protein sequence ID" value="MFC7334019.1"/>
    <property type="molecule type" value="Genomic_DNA"/>
</dbReference>
<protein>
    <recommendedName>
        <fullName evidence="3">Dioxygenase</fullName>
    </recommendedName>
</protein>
<dbReference type="Proteomes" id="UP001596456">
    <property type="component" value="Unassembled WGS sequence"/>
</dbReference>
<dbReference type="SUPFAM" id="SSF82171">
    <property type="entry name" value="DPP6 N-terminal domain-like"/>
    <property type="match status" value="1"/>
</dbReference>
<name>A0ABW2KVE3_9PROT</name>
<gene>
    <name evidence="1" type="ORF">ACFQPS_12675</name>
</gene>
<evidence type="ECO:0008006" key="3">
    <source>
        <dbReference type="Google" id="ProtNLM"/>
    </source>
</evidence>
<evidence type="ECO:0000313" key="2">
    <source>
        <dbReference type="Proteomes" id="UP001596456"/>
    </source>
</evidence>
<evidence type="ECO:0000313" key="1">
    <source>
        <dbReference type="EMBL" id="MFC7334019.1"/>
    </source>
</evidence>
<proteinExistence type="predicted"/>
<keyword evidence="2" id="KW-1185">Reference proteome</keyword>
<sequence>MAHIDLPCPVVAATPEDAAHFVGFHDICPWSPAGDVLAVHRIPADYERTPRPDDVAEICLWSPGDGRVEPVGETRAWNLQQGSRLQWRPGAARTLVWNVRRGDRFGAVLRDLAAGTERELPHPVHALHPAGRWSLAPGFARLNRHYESYGYAGGSGPGLDQDMPETDGIWRLDLETGTAQLVVSVAQAATLGGLAVDPPVPHIVTHPCWSPSGVRFCFIHRYWTTAGEMLSRLMVADPDGGGLRLVSDDRVSHFDWLDDDTLCVWARTGMKQLGTLRNRGLLQNPLVRPLVKVAKSLRPDLKRRLNNAGYWKIDVLGRRPMELIGERIEDGHQMFSADRRWMLTDTYPDAERRQTLMLFDLRDGPIYDIARLPAPDHVDHDHRCDLHPRWNRDSTLVCVDSDGRGVRQVLILDPAPVFAAALRRAVA</sequence>
<dbReference type="RefSeq" id="WP_377359483.1">
    <property type="nucleotide sequence ID" value="NZ_JBHTCM010000010.1"/>
</dbReference>
<organism evidence="1 2">
    <name type="scientific">Rhodocista pekingensis</name>
    <dbReference type="NCBI Taxonomy" id="201185"/>
    <lineage>
        <taxon>Bacteria</taxon>
        <taxon>Pseudomonadati</taxon>
        <taxon>Pseudomonadota</taxon>
        <taxon>Alphaproteobacteria</taxon>
        <taxon>Rhodospirillales</taxon>
        <taxon>Azospirillaceae</taxon>
        <taxon>Rhodocista</taxon>
    </lineage>
</organism>